<dbReference type="RefSeq" id="WP_317772219.1">
    <property type="nucleotide sequence ID" value="NZ_JAWMAJ010000058.1"/>
</dbReference>
<keyword evidence="1" id="KW-0813">Transport</keyword>
<accession>A0ABU4FBS7</accession>
<dbReference type="PANTHER" id="PTHR43790:SF9">
    <property type="entry name" value="GALACTOFURANOSE TRANSPORTER ATP-BINDING PROTEIN YTFR"/>
    <property type="match status" value="1"/>
</dbReference>
<keyword evidence="7" id="KW-1185">Reference proteome</keyword>
<evidence type="ECO:0000256" key="4">
    <source>
        <dbReference type="ARBA" id="ARBA00022840"/>
    </source>
</evidence>
<dbReference type="InterPro" id="IPR003439">
    <property type="entry name" value="ABC_transporter-like_ATP-bd"/>
</dbReference>
<dbReference type="EMBL" id="JAWMAJ010000058">
    <property type="protein sequence ID" value="MDV7218049.1"/>
    <property type="molecule type" value="Genomic_DNA"/>
</dbReference>
<dbReference type="Pfam" id="PF00005">
    <property type="entry name" value="ABC_tran"/>
    <property type="match status" value="1"/>
</dbReference>
<dbReference type="SUPFAM" id="SSF52540">
    <property type="entry name" value="P-loop containing nucleoside triphosphate hydrolases"/>
    <property type="match status" value="1"/>
</dbReference>
<keyword evidence="4 6" id="KW-0067">ATP-binding</keyword>
<comment type="caution">
    <text evidence="6">The sequence shown here is derived from an EMBL/GenBank/DDBJ whole genome shotgun (WGS) entry which is preliminary data.</text>
</comment>
<keyword evidence="2" id="KW-0677">Repeat</keyword>
<evidence type="ECO:0000313" key="7">
    <source>
        <dbReference type="Proteomes" id="UP001187346"/>
    </source>
</evidence>
<organism evidence="6 7">
    <name type="scientific">Streptomyces prunicolor</name>
    <dbReference type="NCBI Taxonomy" id="67348"/>
    <lineage>
        <taxon>Bacteria</taxon>
        <taxon>Bacillati</taxon>
        <taxon>Actinomycetota</taxon>
        <taxon>Actinomycetes</taxon>
        <taxon>Kitasatosporales</taxon>
        <taxon>Streptomycetaceae</taxon>
        <taxon>Streptomyces</taxon>
    </lineage>
</organism>
<feature type="domain" description="ABC transporter" evidence="5">
    <location>
        <begin position="31"/>
        <end position="127"/>
    </location>
</feature>
<keyword evidence="3" id="KW-0547">Nucleotide-binding</keyword>
<dbReference type="Proteomes" id="UP001187346">
    <property type="component" value="Unassembled WGS sequence"/>
</dbReference>
<evidence type="ECO:0000256" key="3">
    <source>
        <dbReference type="ARBA" id="ARBA00022741"/>
    </source>
</evidence>
<dbReference type="GO" id="GO:0005524">
    <property type="term" value="F:ATP binding"/>
    <property type="evidence" value="ECO:0007669"/>
    <property type="project" value="UniProtKB-KW"/>
</dbReference>
<evidence type="ECO:0000259" key="5">
    <source>
        <dbReference type="Pfam" id="PF00005"/>
    </source>
</evidence>
<reference evidence="6 7" key="1">
    <citation type="submission" date="2023-10" db="EMBL/GenBank/DDBJ databases">
        <title>Characterization of rhizosphere-enriched actinobacteria from wheat plants lab-grown on chernevaya soil.</title>
        <authorList>
            <person name="Tikhonova E.N."/>
            <person name="Konopkin A."/>
            <person name="Kravchenko I.K."/>
        </authorList>
    </citation>
    <scope>NUCLEOTIDE SEQUENCE [LARGE SCALE GENOMIC DNA]</scope>
    <source>
        <strain evidence="6 7">RR29</strain>
    </source>
</reference>
<gene>
    <name evidence="6" type="ORF">R5A26_19060</name>
</gene>
<proteinExistence type="predicted"/>
<name>A0ABU4FBS7_9ACTN</name>
<dbReference type="PANTHER" id="PTHR43790">
    <property type="entry name" value="CARBOHYDRATE TRANSPORT ATP-BINDING PROTEIN MG119-RELATED"/>
    <property type="match status" value="1"/>
</dbReference>
<evidence type="ECO:0000313" key="6">
    <source>
        <dbReference type="EMBL" id="MDV7218049.1"/>
    </source>
</evidence>
<sequence>MSESTPAAPVRTAIADRGIAKTFGHVKALVDANVTVAAGEVVALFGDNGAGKSTFLKCLQGIHRPDQGEITMDDQPVELHSIRDAQSHGVECVHQDLALAPDLSVIDNMFLGHESLRRGLLGRVGTLARAEIRSAARRAPAR</sequence>
<evidence type="ECO:0000256" key="1">
    <source>
        <dbReference type="ARBA" id="ARBA00022448"/>
    </source>
</evidence>
<dbReference type="Gene3D" id="3.40.50.300">
    <property type="entry name" value="P-loop containing nucleotide triphosphate hydrolases"/>
    <property type="match status" value="1"/>
</dbReference>
<evidence type="ECO:0000256" key="2">
    <source>
        <dbReference type="ARBA" id="ARBA00022737"/>
    </source>
</evidence>
<protein>
    <submittedName>
        <fullName evidence="6">ATP-binding cassette domain-containing protein</fullName>
    </submittedName>
</protein>
<dbReference type="InterPro" id="IPR027417">
    <property type="entry name" value="P-loop_NTPase"/>
</dbReference>
<dbReference type="InterPro" id="IPR050107">
    <property type="entry name" value="ABC_carbohydrate_import_ATPase"/>
</dbReference>